<dbReference type="PANTHER" id="PTHR33065:SF192">
    <property type="entry name" value="DUF6598 DOMAIN-CONTAINING PROTEIN"/>
    <property type="match status" value="1"/>
</dbReference>
<reference evidence="2" key="2">
    <citation type="submission" date="2021-02" db="EMBL/GenBank/DDBJ databases">
        <authorList>
            <person name="Kimball J.A."/>
            <person name="Haas M.W."/>
            <person name="Macchietto M."/>
            <person name="Kono T."/>
            <person name="Duquette J."/>
            <person name="Shao M."/>
        </authorList>
    </citation>
    <scope>NUCLEOTIDE SEQUENCE</scope>
    <source>
        <tissue evidence="2">Fresh leaf tissue</tissue>
    </source>
</reference>
<organism evidence="2 3">
    <name type="scientific">Zizania palustris</name>
    <name type="common">Northern wild rice</name>
    <dbReference type="NCBI Taxonomy" id="103762"/>
    <lineage>
        <taxon>Eukaryota</taxon>
        <taxon>Viridiplantae</taxon>
        <taxon>Streptophyta</taxon>
        <taxon>Embryophyta</taxon>
        <taxon>Tracheophyta</taxon>
        <taxon>Spermatophyta</taxon>
        <taxon>Magnoliopsida</taxon>
        <taxon>Liliopsida</taxon>
        <taxon>Poales</taxon>
        <taxon>Poaceae</taxon>
        <taxon>BOP clade</taxon>
        <taxon>Oryzoideae</taxon>
        <taxon>Oryzeae</taxon>
        <taxon>Zizaniinae</taxon>
        <taxon>Zizania</taxon>
    </lineage>
</organism>
<gene>
    <name evidence="2" type="ORF">GUJ93_ZPchr0004g40049</name>
</gene>
<protein>
    <recommendedName>
        <fullName evidence="1">DUF6598 domain-containing protein</fullName>
    </recommendedName>
</protein>
<reference evidence="2" key="1">
    <citation type="journal article" date="2021" name="bioRxiv">
        <title>Whole Genome Assembly and Annotation of Northern Wild Rice, Zizania palustris L., Supports a Whole Genome Duplication in the Zizania Genus.</title>
        <authorList>
            <person name="Haas M."/>
            <person name="Kono T."/>
            <person name="Macchietto M."/>
            <person name="Millas R."/>
            <person name="McGilp L."/>
            <person name="Shao M."/>
            <person name="Duquette J."/>
            <person name="Hirsch C.N."/>
            <person name="Kimball J."/>
        </authorList>
    </citation>
    <scope>NUCLEOTIDE SEQUENCE</scope>
    <source>
        <tissue evidence="2">Fresh leaf tissue</tissue>
    </source>
</reference>
<evidence type="ECO:0000313" key="3">
    <source>
        <dbReference type="Proteomes" id="UP000729402"/>
    </source>
</evidence>
<accession>A0A8J5VMW7</accession>
<name>A0A8J5VMW7_ZIZPA</name>
<dbReference type="InterPro" id="IPR046533">
    <property type="entry name" value="DUF6598"/>
</dbReference>
<dbReference type="Pfam" id="PF20241">
    <property type="entry name" value="DUF6598"/>
    <property type="match status" value="1"/>
</dbReference>
<keyword evidence="3" id="KW-1185">Reference proteome</keyword>
<evidence type="ECO:0000313" key="2">
    <source>
        <dbReference type="EMBL" id="KAG8064381.1"/>
    </source>
</evidence>
<dbReference type="OrthoDB" id="631772at2759"/>
<dbReference type="PANTHER" id="PTHR33065">
    <property type="entry name" value="OS07G0486400 PROTEIN"/>
    <property type="match status" value="1"/>
</dbReference>
<evidence type="ECO:0000259" key="1">
    <source>
        <dbReference type="Pfam" id="PF20241"/>
    </source>
</evidence>
<dbReference type="AlphaFoldDB" id="A0A8J5VMW7"/>
<proteinExistence type="predicted"/>
<feature type="domain" description="DUF6598" evidence="1">
    <location>
        <begin position="20"/>
        <end position="71"/>
    </location>
</feature>
<comment type="caution">
    <text evidence="2">The sequence shown here is derived from an EMBL/GenBank/DDBJ whole genome shotgun (WGS) entry which is preliminary data.</text>
</comment>
<dbReference type="EMBL" id="JAAALK010000285">
    <property type="protein sequence ID" value="KAG8064381.1"/>
    <property type="molecule type" value="Genomic_DNA"/>
</dbReference>
<sequence>MRKIDVVYKSTKNCELSEAVNVFSVKIASLDIDFQIHVYGIVLARDNFDNKYVYLFCRGRDDFQTTNSKYAVFVGSLTQRLALDKVGVVVELPHILEEVAEKLDHRHVNGFDEGQQRSSIGTISVYLFRCGREDFQTINSKLYNDTYLIGSGVEGLANAAYWPRLDFGGGYNKEMCACVDRR</sequence>
<dbReference type="Proteomes" id="UP000729402">
    <property type="component" value="Unassembled WGS sequence"/>
</dbReference>